<organism evidence="3 4">
    <name type="scientific">Prauserella isguenensis</name>
    <dbReference type="NCBI Taxonomy" id="1470180"/>
    <lineage>
        <taxon>Bacteria</taxon>
        <taxon>Bacillati</taxon>
        <taxon>Actinomycetota</taxon>
        <taxon>Actinomycetes</taxon>
        <taxon>Pseudonocardiales</taxon>
        <taxon>Pseudonocardiaceae</taxon>
        <taxon>Prauserella</taxon>
    </lineage>
</organism>
<dbReference type="AlphaFoldDB" id="A0A839RWC6"/>
<keyword evidence="1" id="KW-0378">Hydrolase</keyword>
<dbReference type="InterPro" id="IPR029058">
    <property type="entry name" value="AB_hydrolase_fold"/>
</dbReference>
<dbReference type="PANTHER" id="PTHR43798:SF31">
    <property type="entry name" value="AB HYDROLASE SUPERFAMILY PROTEIN YCLE"/>
    <property type="match status" value="1"/>
</dbReference>
<accession>A0A839RWC6</accession>
<dbReference type="GO" id="GO:0016787">
    <property type="term" value="F:hydrolase activity"/>
    <property type="evidence" value="ECO:0007669"/>
    <property type="project" value="UniProtKB-KW"/>
</dbReference>
<dbReference type="GO" id="GO:0016020">
    <property type="term" value="C:membrane"/>
    <property type="evidence" value="ECO:0007669"/>
    <property type="project" value="TreeGrafter"/>
</dbReference>
<dbReference type="SUPFAM" id="SSF53474">
    <property type="entry name" value="alpha/beta-Hydrolases"/>
    <property type="match status" value="1"/>
</dbReference>
<evidence type="ECO:0000313" key="3">
    <source>
        <dbReference type="EMBL" id="MBB3049716.1"/>
    </source>
</evidence>
<name>A0A839RWC6_9PSEU</name>
<reference evidence="3 4" key="1">
    <citation type="submission" date="2020-08" db="EMBL/GenBank/DDBJ databases">
        <title>Genomic Encyclopedia of Type Strains, Phase III (KMG-III): the genomes of soil and plant-associated and newly described type strains.</title>
        <authorList>
            <person name="Whitman W."/>
        </authorList>
    </citation>
    <scope>NUCLEOTIDE SEQUENCE [LARGE SCALE GENOMIC DNA]</scope>
    <source>
        <strain evidence="3 4">CECT 8577</strain>
    </source>
</reference>
<evidence type="ECO:0000259" key="2">
    <source>
        <dbReference type="Pfam" id="PF00561"/>
    </source>
</evidence>
<dbReference type="RefSeq" id="WP_183647663.1">
    <property type="nucleotide sequence ID" value="NZ_JACHWU010000001.1"/>
</dbReference>
<dbReference type="PANTHER" id="PTHR43798">
    <property type="entry name" value="MONOACYLGLYCEROL LIPASE"/>
    <property type="match status" value="1"/>
</dbReference>
<dbReference type="EMBL" id="JACHWU010000001">
    <property type="protein sequence ID" value="MBB3049716.1"/>
    <property type="molecule type" value="Genomic_DNA"/>
</dbReference>
<gene>
    <name evidence="3" type="ORF">FHS23_000711</name>
</gene>
<protein>
    <submittedName>
        <fullName evidence="3">Pimeloyl-ACP methyl ester carboxylesterase</fullName>
    </submittedName>
</protein>
<comment type="caution">
    <text evidence="3">The sequence shown here is derived from an EMBL/GenBank/DDBJ whole genome shotgun (WGS) entry which is preliminary data.</text>
</comment>
<evidence type="ECO:0000256" key="1">
    <source>
        <dbReference type="ARBA" id="ARBA00022801"/>
    </source>
</evidence>
<keyword evidence="4" id="KW-1185">Reference proteome</keyword>
<dbReference type="InterPro" id="IPR000073">
    <property type="entry name" value="AB_hydrolase_1"/>
</dbReference>
<feature type="domain" description="AB hydrolase-1" evidence="2">
    <location>
        <begin position="11"/>
        <end position="232"/>
    </location>
</feature>
<proteinExistence type="predicted"/>
<dbReference type="Proteomes" id="UP000550714">
    <property type="component" value="Unassembled WGS sequence"/>
</dbReference>
<evidence type="ECO:0000313" key="4">
    <source>
        <dbReference type="Proteomes" id="UP000550714"/>
    </source>
</evidence>
<dbReference type="Pfam" id="PF00561">
    <property type="entry name" value="Abhydrolase_1"/>
    <property type="match status" value="1"/>
</dbReference>
<dbReference type="InterPro" id="IPR050266">
    <property type="entry name" value="AB_hydrolase_sf"/>
</dbReference>
<sequence>MRKVGSGEHIVIALHGWFGSSGAWTAFEPHLDRERFTYVFHDYRGYGDRRGESGDYSIAEAAADVLALADELGAERFSLIGHSMGGSVMQYVYAEAPERVRAMVGISPVPASGVPLDEQSRKLFAGAADAPDNRRAIVDFTTGSRLTGTWLDAIVRHSLEAADRDAVAAYFEAWSGTDFHDRIAGSEAAIKVIAGEHDPALGPDTMKATFAEWYPNADIEELANAGHYGIDETPVALATSVERFLAEA</sequence>
<dbReference type="Gene3D" id="3.40.50.1820">
    <property type="entry name" value="alpha/beta hydrolase"/>
    <property type="match status" value="1"/>
</dbReference>